<protein>
    <submittedName>
        <fullName evidence="4">Insulin-like growth factor binding protein</fullName>
    </submittedName>
</protein>
<dbReference type="InterPro" id="IPR011050">
    <property type="entry name" value="Pectin_lyase_fold/virulence"/>
</dbReference>
<feature type="transmembrane region" description="Helical" evidence="1">
    <location>
        <begin position="879"/>
        <end position="898"/>
    </location>
</feature>
<name>A0ABQ8ZDL3_9EUKA</name>
<reference evidence="4" key="1">
    <citation type="submission" date="2022-08" db="EMBL/GenBank/DDBJ databases">
        <title>Novel sulfate-reducing endosymbionts in the free-living metamonad Anaeramoeba.</title>
        <authorList>
            <person name="Jerlstrom-Hultqvist J."/>
            <person name="Cepicka I."/>
            <person name="Gallot-Lavallee L."/>
            <person name="Salas-Leiva D."/>
            <person name="Curtis B.A."/>
            <person name="Zahonova K."/>
            <person name="Pipaliya S."/>
            <person name="Dacks J."/>
            <person name="Roger A.J."/>
        </authorList>
    </citation>
    <scope>NUCLEOTIDE SEQUENCE</scope>
    <source>
        <strain evidence="4">Schooner1</strain>
    </source>
</reference>
<feature type="domain" description="Tyrosine-protein kinase ephrin type A/B receptor-like" evidence="3">
    <location>
        <begin position="304"/>
        <end position="346"/>
    </location>
</feature>
<dbReference type="Proteomes" id="UP001150062">
    <property type="component" value="Unassembled WGS sequence"/>
</dbReference>
<dbReference type="InterPro" id="IPR009030">
    <property type="entry name" value="Growth_fac_rcpt_cys_sf"/>
</dbReference>
<dbReference type="InterPro" id="IPR012334">
    <property type="entry name" value="Pectin_lyas_fold"/>
</dbReference>
<organism evidence="4 5">
    <name type="scientific">Anaeramoeba flamelloides</name>
    <dbReference type="NCBI Taxonomy" id="1746091"/>
    <lineage>
        <taxon>Eukaryota</taxon>
        <taxon>Metamonada</taxon>
        <taxon>Anaeramoebidae</taxon>
        <taxon>Anaeramoeba</taxon>
    </lineage>
</organism>
<keyword evidence="2" id="KW-0732">Signal</keyword>
<feature type="domain" description="Tyrosine-protein kinase ephrin type A/B receptor-like" evidence="3">
    <location>
        <begin position="460"/>
        <end position="508"/>
    </location>
</feature>
<feature type="domain" description="Tyrosine-protein kinase ephrin type A/B receptor-like" evidence="3">
    <location>
        <begin position="406"/>
        <end position="454"/>
    </location>
</feature>
<dbReference type="Pfam" id="PF07699">
    <property type="entry name" value="Ephrin_rec_like"/>
    <property type="match status" value="5"/>
</dbReference>
<feature type="signal peptide" evidence="2">
    <location>
        <begin position="1"/>
        <end position="25"/>
    </location>
</feature>
<evidence type="ECO:0000256" key="2">
    <source>
        <dbReference type="SAM" id="SignalP"/>
    </source>
</evidence>
<evidence type="ECO:0000313" key="5">
    <source>
        <dbReference type="Proteomes" id="UP001150062"/>
    </source>
</evidence>
<feature type="chain" id="PRO_5045520706" evidence="2">
    <location>
        <begin position="26"/>
        <end position="905"/>
    </location>
</feature>
<feature type="transmembrane region" description="Helical" evidence="1">
    <location>
        <begin position="817"/>
        <end position="841"/>
    </location>
</feature>
<proteinExistence type="predicted"/>
<feature type="domain" description="Tyrosine-protein kinase ephrin type A/B receptor-like" evidence="3">
    <location>
        <begin position="352"/>
        <end position="400"/>
    </location>
</feature>
<evidence type="ECO:0000313" key="4">
    <source>
        <dbReference type="EMBL" id="KAJ6254991.1"/>
    </source>
</evidence>
<keyword evidence="1" id="KW-1133">Transmembrane helix</keyword>
<evidence type="ECO:0000259" key="3">
    <source>
        <dbReference type="Pfam" id="PF07699"/>
    </source>
</evidence>
<dbReference type="Gene3D" id="2.10.50.10">
    <property type="entry name" value="Tumor Necrosis Factor Receptor, subunit A, domain 2"/>
    <property type="match status" value="6"/>
</dbReference>
<dbReference type="SMART" id="SM01411">
    <property type="entry name" value="Ephrin_rec_like"/>
    <property type="match status" value="8"/>
</dbReference>
<dbReference type="SUPFAM" id="SSF51126">
    <property type="entry name" value="Pectin lyase-like"/>
    <property type="match status" value="1"/>
</dbReference>
<dbReference type="InterPro" id="IPR011641">
    <property type="entry name" value="Tyr-kin_ephrin_A/B_rcpt-like"/>
</dbReference>
<evidence type="ECO:0000256" key="1">
    <source>
        <dbReference type="SAM" id="Phobius"/>
    </source>
</evidence>
<keyword evidence="5" id="KW-1185">Reference proteome</keyword>
<accession>A0ABQ8ZDL3</accession>
<sequence length="905" mass="101495">MKKILWKNSFIFLIVLLVLSSKVFSSCDRYVEVGGNGNGECDTEDSPCGSIKYAVEKSANNDIICVGPGTYTFESEISTSKDLTIIATSYPDEETIIDGTGFNVRAFHLQSNDFIINGFTIQNFRVNNLHGCPFFLDCYPQNASRSIQFINCIIKDNKAHTGIIKSYGCYLNFENVRIQSNEAIGQGGGLFCDRNENYIQPQIKYTDLIISGNSAQSFDNIFNQLKTGTYEGPACTLVSGPDLQSCDECKKGGNCNPETGSCYCLPGSHLPSPGCEFCQPGQYSTEVNSTVCSICDAGEFNTEIGLTKCQKCDPGSYQDQEGQSECKECDAGFYNSNNGSDSINDCNPCEIGSYSDQTGQSECQECDFGSYQDQTGKLECIKCDAGFYNIKQGSNSSSDCIRCEKGAYSDQTGQSECQKCDHGSYQDQEGQNKCIKCDAGFYNTKQGSDSIDDCIPCKKGTYSNQTGQTKCPKCDQGSYQDQEGQVECIKCKKGSYNSNQGSTSSSDCFECEIGLYSDQEGSSSCSLCSQGQYNNKRNSTTCLDCSTGSYSNREGQTVCQYCSAGEYQDELHSVQCKPCSFNTWQSNTGSYKCNYCPMNSITLTSNTIDPKECFCSVGYFGKAGESCEKCPTNGICDQLNQQNPKPQSGYWNSNNNPQDLIKCKIEDACPGNGIGVCNGELGYTGFQCEQCLSGFYKFEEQCLTCPDNNWFRLLLAFFLLLPSGNQQNKYLKPFIYLKYYCFSFWVNGMDKNNLKDFTNNCINSFVAFIFLMYLILCLKILEIFDCTKITNQNNQEYSYQLKANLQYNCFDEWWYRLLPFVIIFGILYIIGIPIFLGWSLYYHSKKVDEKTFNQRFGLLTNKFKKEWFFWEFVLTLRKIVVVIIVLYLSATSGIWYWFPFMGFTY</sequence>
<dbReference type="EMBL" id="JAOAOG010000015">
    <property type="protein sequence ID" value="KAJ6254991.1"/>
    <property type="molecule type" value="Genomic_DNA"/>
</dbReference>
<dbReference type="PANTHER" id="PTHR46967:SF1">
    <property type="entry name" value="KERATIN-ASSOCIATED PROTEIN 16-1-LIKE"/>
    <property type="match status" value="1"/>
</dbReference>
<dbReference type="SUPFAM" id="SSF57184">
    <property type="entry name" value="Growth factor receptor domain"/>
    <property type="match status" value="3"/>
</dbReference>
<dbReference type="PANTHER" id="PTHR46967">
    <property type="entry name" value="INSULIN-LIKE GROWTH FACTOR BINDING PROTEIN,N-TERMINAL"/>
    <property type="match status" value="1"/>
</dbReference>
<feature type="domain" description="Tyrosine-protein kinase ephrin type A/B receptor-like" evidence="3">
    <location>
        <begin position="531"/>
        <end position="574"/>
    </location>
</feature>
<comment type="caution">
    <text evidence="4">The sequence shown here is derived from an EMBL/GenBank/DDBJ whole genome shotgun (WGS) entry which is preliminary data.</text>
</comment>
<feature type="transmembrane region" description="Helical" evidence="1">
    <location>
        <begin position="761"/>
        <end position="781"/>
    </location>
</feature>
<dbReference type="Gene3D" id="2.160.20.10">
    <property type="entry name" value="Single-stranded right-handed beta-helix, Pectin lyase-like"/>
    <property type="match status" value="1"/>
</dbReference>
<gene>
    <name evidence="4" type="ORF">M0813_11776</name>
</gene>
<keyword evidence="1" id="KW-0812">Transmembrane</keyword>
<keyword evidence="1" id="KW-0472">Membrane</keyword>